<keyword evidence="1" id="KW-1133">Transmembrane helix</keyword>
<accession>A0ABS7G421</accession>
<keyword evidence="1" id="KW-0812">Transmembrane</keyword>
<name>A0ABS7G421_9ACTN</name>
<dbReference type="Proteomes" id="UP000774570">
    <property type="component" value="Unassembled WGS sequence"/>
</dbReference>
<sequence length="218" mass="23020">MTVIDRVTGLADRVFVTLADVRDATAALAESRDLRSADLARLRPLLFGGLGPLIVGLGFIALPGLLPDAPWYLEWWQHDPDGPPTQLAVDLDPAGPAFYDYTQWDWFAQPRAGVGRAICGPYVDYLCTDEYSLTFSMPVLAGGAFIGVAAADVFVSSFERHLLPALKTAPAPTFVTNAAGRVIASNTVRWTSGSVFRGAPGLTASPVGATGLALVTSG</sequence>
<gene>
    <name evidence="2" type="ORF">K1Y72_34335</name>
</gene>
<dbReference type="RefSeq" id="WP_220170711.1">
    <property type="nucleotide sequence ID" value="NZ_JAIBOA010000035.1"/>
</dbReference>
<reference evidence="2 3" key="1">
    <citation type="submission" date="2021-07" db="EMBL/GenBank/DDBJ databases">
        <title>Actinomadura sp. PM05-2 isolated from lichen.</title>
        <authorList>
            <person name="Somphong A."/>
            <person name="Phongsopitanun W."/>
            <person name="Tanasupawat S."/>
            <person name="Peongsungnone V."/>
        </authorList>
    </citation>
    <scope>NUCLEOTIDE SEQUENCE [LARGE SCALE GENOMIC DNA]</scope>
    <source>
        <strain evidence="2 3">PM05-2</strain>
    </source>
</reference>
<keyword evidence="1" id="KW-0472">Membrane</keyword>
<dbReference type="CDD" id="cd12913">
    <property type="entry name" value="PDC1_MCP_like"/>
    <property type="match status" value="1"/>
</dbReference>
<evidence type="ECO:0000313" key="3">
    <source>
        <dbReference type="Proteomes" id="UP000774570"/>
    </source>
</evidence>
<proteinExistence type="predicted"/>
<evidence type="ECO:0000313" key="2">
    <source>
        <dbReference type="EMBL" id="MBW8487475.1"/>
    </source>
</evidence>
<organism evidence="2 3">
    <name type="scientific">Actinomadura parmotrematis</name>
    <dbReference type="NCBI Taxonomy" id="2864039"/>
    <lineage>
        <taxon>Bacteria</taxon>
        <taxon>Bacillati</taxon>
        <taxon>Actinomycetota</taxon>
        <taxon>Actinomycetes</taxon>
        <taxon>Streptosporangiales</taxon>
        <taxon>Thermomonosporaceae</taxon>
        <taxon>Actinomadura</taxon>
    </lineage>
</organism>
<dbReference type="EMBL" id="JAIBOA010000035">
    <property type="protein sequence ID" value="MBW8487475.1"/>
    <property type="molecule type" value="Genomic_DNA"/>
</dbReference>
<keyword evidence="3" id="KW-1185">Reference proteome</keyword>
<feature type="transmembrane region" description="Helical" evidence="1">
    <location>
        <begin position="135"/>
        <end position="155"/>
    </location>
</feature>
<evidence type="ECO:0000256" key="1">
    <source>
        <dbReference type="SAM" id="Phobius"/>
    </source>
</evidence>
<feature type="transmembrane region" description="Helical" evidence="1">
    <location>
        <begin position="45"/>
        <end position="66"/>
    </location>
</feature>
<protein>
    <submittedName>
        <fullName evidence="2">Cache domain-containing protein</fullName>
    </submittedName>
</protein>
<dbReference type="Gene3D" id="3.30.450.20">
    <property type="entry name" value="PAS domain"/>
    <property type="match status" value="1"/>
</dbReference>
<comment type="caution">
    <text evidence="2">The sequence shown here is derived from an EMBL/GenBank/DDBJ whole genome shotgun (WGS) entry which is preliminary data.</text>
</comment>